<dbReference type="HOGENOM" id="CLU_2157302_0_0_11"/>
<feature type="transmembrane region" description="Helical" evidence="2">
    <location>
        <begin position="65"/>
        <end position="85"/>
    </location>
</feature>
<feature type="transmembrane region" description="Helical" evidence="2">
    <location>
        <begin position="41"/>
        <end position="59"/>
    </location>
</feature>
<dbReference type="AlphaFoldDB" id="D3PYX7"/>
<evidence type="ECO:0000313" key="3">
    <source>
        <dbReference type="EMBL" id="ADD45406.1"/>
    </source>
</evidence>
<keyword evidence="2" id="KW-1133">Transmembrane helix</keyword>
<keyword evidence="4" id="KW-1185">Reference proteome</keyword>
<keyword evidence="2" id="KW-0472">Membrane</keyword>
<accession>D3PYX7</accession>
<sequence length="115" mass="12574">MNELFSFSSLITLQGSAAAAVLVPNVIGYFAGPKFDKYRKWISLAIAMALAYTAAFVAGDGALTWVVAFLNGLLIFASAVGLNQLPRRNRSKPEKKSDEEEATLPRLPKFFTSWT</sequence>
<dbReference type="KEGG" id="sna:Snas_5776"/>
<keyword evidence="2" id="KW-0812">Transmembrane</keyword>
<gene>
    <name evidence="3" type="ordered locus">Snas_5776</name>
</gene>
<dbReference type="EMBL" id="CP001778">
    <property type="protein sequence ID" value="ADD45406.1"/>
    <property type="molecule type" value="Genomic_DNA"/>
</dbReference>
<proteinExistence type="predicted"/>
<evidence type="ECO:0000256" key="1">
    <source>
        <dbReference type="SAM" id="MobiDB-lite"/>
    </source>
</evidence>
<dbReference type="Proteomes" id="UP000000844">
    <property type="component" value="Chromosome"/>
</dbReference>
<organism evidence="3 4">
    <name type="scientific">Stackebrandtia nassauensis (strain DSM 44728 / CIP 108903 / NRRL B-16338 / NBRC 102104 / LLR-40K-21)</name>
    <dbReference type="NCBI Taxonomy" id="446470"/>
    <lineage>
        <taxon>Bacteria</taxon>
        <taxon>Bacillati</taxon>
        <taxon>Actinomycetota</taxon>
        <taxon>Actinomycetes</taxon>
        <taxon>Glycomycetales</taxon>
        <taxon>Glycomycetaceae</taxon>
        <taxon>Stackebrandtia</taxon>
    </lineage>
</organism>
<feature type="region of interest" description="Disordered" evidence="1">
    <location>
        <begin position="87"/>
        <end position="115"/>
    </location>
</feature>
<name>D3PYX7_STANL</name>
<dbReference type="eggNOG" id="ENOG5033510">
    <property type="taxonomic scope" value="Bacteria"/>
</dbReference>
<reference evidence="3 4" key="1">
    <citation type="journal article" date="2009" name="Stand. Genomic Sci.">
        <title>Complete genome sequence of Stackebrandtia nassauensis type strain (LLR-40K-21).</title>
        <authorList>
            <person name="Munk C."/>
            <person name="Lapidus A."/>
            <person name="Copeland A."/>
            <person name="Jando M."/>
            <person name="Mayilraj S."/>
            <person name="Glavina Del Rio T."/>
            <person name="Nolan M."/>
            <person name="Chen F."/>
            <person name="Lucas S."/>
            <person name="Tice H."/>
            <person name="Cheng J.F."/>
            <person name="Han C."/>
            <person name="Detter J.C."/>
            <person name="Bruce D."/>
            <person name="Goodwin L."/>
            <person name="Chain P."/>
            <person name="Pitluck S."/>
            <person name="Goker M."/>
            <person name="Ovchinikova G."/>
            <person name="Pati A."/>
            <person name="Ivanova N."/>
            <person name="Mavromatis K."/>
            <person name="Chen A."/>
            <person name="Palaniappan K."/>
            <person name="Land M."/>
            <person name="Hauser L."/>
            <person name="Chang Y.J."/>
            <person name="Jeffries C.D."/>
            <person name="Bristow J."/>
            <person name="Eisen J.A."/>
            <person name="Markowitz V."/>
            <person name="Hugenholtz P."/>
            <person name="Kyrpides N.C."/>
            <person name="Klenk H.P."/>
        </authorList>
    </citation>
    <scope>NUCLEOTIDE SEQUENCE [LARGE SCALE GENOMIC DNA]</scope>
    <source>
        <strain evidence="4">DSM 44728 / CIP 108903 / NRRL B-16338 / NBRC 102104 / LLR-40K-21</strain>
    </source>
</reference>
<dbReference type="RefSeq" id="WP_013020977.1">
    <property type="nucleotide sequence ID" value="NC_013947.1"/>
</dbReference>
<evidence type="ECO:0000256" key="2">
    <source>
        <dbReference type="SAM" id="Phobius"/>
    </source>
</evidence>
<protein>
    <submittedName>
        <fullName evidence="3">Uncharacterized protein</fullName>
    </submittedName>
</protein>
<feature type="transmembrane region" description="Helical" evidence="2">
    <location>
        <begin position="6"/>
        <end position="29"/>
    </location>
</feature>
<evidence type="ECO:0000313" key="4">
    <source>
        <dbReference type="Proteomes" id="UP000000844"/>
    </source>
</evidence>
<dbReference type="OrthoDB" id="3385801at2"/>